<evidence type="ECO:0000256" key="5">
    <source>
        <dbReference type="SAM" id="Phobius"/>
    </source>
</evidence>
<dbReference type="PANTHER" id="PTHR47521">
    <property type="entry name" value="SERPENTINE RECEPTOR, CLASS E (EPSILON)-RELATED"/>
    <property type="match status" value="1"/>
</dbReference>
<dbReference type="Proteomes" id="UP000095284">
    <property type="component" value="Unplaced"/>
</dbReference>
<dbReference type="InterPro" id="IPR019408">
    <property type="entry name" value="7TM_GPCR_serpentine_rcpt_Srab"/>
</dbReference>
<accession>A0A1I7SFD9</accession>
<comment type="subcellular location">
    <subcellularLocation>
        <location evidence="1">Membrane</location>
        <topology evidence="1">Multi-pass membrane protein</topology>
    </subcellularLocation>
</comment>
<evidence type="ECO:0000256" key="3">
    <source>
        <dbReference type="ARBA" id="ARBA00022989"/>
    </source>
</evidence>
<dbReference type="GO" id="GO:0016020">
    <property type="term" value="C:membrane"/>
    <property type="evidence" value="ECO:0007669"/>
    <property type="project" value="UniProtKB-SubCell"/>
</dbReference>
<organism evidence="6 7">
    <name type="scientific">Bursaphelenchus xylophilus</name>
    <name type="common">Pinewood nematode worm</name>
    <name type="synonym">Aphelenchoides xylophilus</name>
    <dbReference type="NCBI Taxonomy" id="6326"/>
    <lineage>
        <taxon>Eukaryota</taxon>
        <taxon>Metazoa</taxon>
        <taxon>Ecdysozoa</taxon>
        <taxon>Nematoda</taxon>
        <taxon>Chromadorea</taxon>
        <taxon>Rhabditida</taxon>
        <taxon>Tylenchina</taxon>
        <taxon>Tylenchomorpha</taxon>
        <taxon>Aphelenchoidea</taxon>
        <taxon>Aphelenchoididae</taxon>
        <taxon>Bursaphelenchus</taxon>
    </lineage>
</organism>
<evidence type="ECO:0000256" key="1">
    <source>
        <dbReference type="ARBA" id="ARBA00004141"/>
    </source>
</evidence>
<keyword evidence="4 5" id="KW-0472">Membrane</keyword>
<evidence type="ECO:0000313" key="7">
    <source>
        <dbReference type="WBParaSite" id="BXY_1175100.1"/>
    </source>
</evidence>
<proteinExistence type="predicted"/>
<sequence length="219" mass="25917">MREYNCLDCMMVHPYEDWLPIYQQFARAHRIFFFFSFFANFYFLYRLFFASMIHKNIRLVLCSAALSFEILGATRVSVQLLLENTADVEDRYVVNLICLVLSNIHMIAVFGSVLCMNMLAVEQHLATVWVKDYEQRSCTVGIILITLVLGYMLFDIYSVFHMFCFLYCNKHLRNQCRRDFFRLIGRSAQESERAVDFTVDKNAELAGEQYFNQLKNSWQ</sequence>
<dbReference type="WBParaSite" id="BXY_1175100.1">
    <property type="protein sequence ID" value="BXY_1175100.1"/>
    <property type="gene ID" value="BXY_1175100"/>
</dbReference>
<evidence type="ECO:0000313" key="6">
    <source>
        <dbReference type="Proteomes" id="UP000095284"/>
    </source>
</evidence>
<dbReference type="InterPro" id="IPR052860">
    <property type="entry name" value="NRL-GPCR1"/>
</dbReference>
<keyword evidence="3 5" id="KW-1133">Transmembrane helix</keyword>
<name>A0A1I7SFD9_BURXY</name>
<dbReference type="PANTHER" id="PTHR47521:SF7">
    <property type="entry name" value="SERPENTINE RECEPTOR CLASS EPSILON-6"/>
    <property type="match status" value="1"/>
</dbReference>
<protein>
    <submittedName>
        <fullName evidence="7">G_PROTEIN_RECEP_F1_2 domain-containing protein</fullName>
    </submittedName>
</protein>
<reference evidence="7" key="1">
    <citation type="submission" date="2016-11" db="UniProtKB">
        <authorList>
            <consortium name="WormBaseParasite"/>
        </authorList>
    </citation>
    <scope>IDENTIFICATION</scope>
</reference>
<feature type="transmembrane region" description="Helical" evidence="5">
    <location>
        <begin position="94"/>
        <end position="120"/>
    </location>
</feature>
<evidence type="ECO:0000256" key="4">
    <source>
        <dbReference type="ARBA" id="ARBA00023136"/>
    </source>
</evidence>
<evidence type="ECO:0000256" key="2">
    <source>
        <dbReference type="ARBA" id="ARBA00022692"/>
    </source>
</evidence>
<dbReference type="Pfam" id="PF10292">
    <property type="entry name" value="7TM_GPCR_Srab"/>
    <property type="match status" value="1"/>
</dbReference>
<feature type="transmembrane region" description="Helical" evidence="5">
    <location>
        <begin position="57"/>
        <end position="82"/>
    </location>
</feature>
<dbReference type="AlphaFoldDB" id="A0A1I7SFD9"/>
<keyword evidence="2 5" id="KW-0812">Transmembrane</keyword>
<feature type="transmembrane region" description="Helical" evidence="5">
    <location>
        <begin position="31"/>
        <end position="51"/>
    </location>
</feature>
<feature type="transmembrane region" description="Helical" evidence="5">
    <location>
        <begin position="140"/>
        <end position="168"/>
    </location>
</feature>